<dbReference type="Proteomes" id="UP000762676">
    <property type="component" value="Unassembled WGS sequence"/>
</dbReference>
<accession>A0AAV4HBW1</accession>
<evidence type="ECO:0000313" key="1">
    <source>
        <dbReference type="EMBL" id="GFR95179.1"/>
    </source>
</evidence>
<sequence length="97" mass="11360">MRFNHLSTNARSDGGTTLSSYHEIVITTLELEWCKVWRKTKHTTKRRTKAIIINVVNYQECRAKYQQQLATRLGQINLDNTPNETWQLVKRVIGDTK</sequence>
<name>A0AAV4HBW1_9GAST</name>
<comment type="caution">
    <text evidence="1">The sequence shown here is derived from an EMBL/GenBank/DDBJ whole genome shotgun (WGS) entry which is preliminary data.</text>
</comment>
<dbReference type="AlphaFoldDB" id="A0AAV4HBW1"/>
<dbReference type="EMBL" id="BMAT01005535">
    <property type="protein sequence ID" value="GFR95179.1"/>
    <property type="molecule type" value="Genomic_DNA"/>
</dbReference>
<reference evidence="1 2" key="1">
    <citation type="journal article" date="2021" name="Elife">
        <title>Chloroplast acquisition without the gene transfer in kleptoplastic sea slugs, Plakobranchus ocellatus.</title>
        <authorList>
            <person name="Maeda T."/>
            <person name="Takahashi S."/>
            <person name="Yoshida T."/>
            <person name="Shimamura S."/>
            <person name="Takaki Y."/>
            <person name="Nagai Y."/>
            <person name="Toyoda A."/>
            <person name="Suzuki Y."/>
            <person name="Arimoto A."/>
            <person name="Ishii H."/>
            <person name="Satoh N."/>
            <person name="Nishiyama T."/>
            <person name="Hasebe M."/>
            <person name="Maruyama T."/>
            <person name="Minagawa J."/>
            <person name="Obokata J."/>
            <person name="Shigenobu S."/>
        </authorList>
    </citation>
    <scope>NUCLEOTIDE SEQUENCE [LARGE SCALE GENOMIC DNA]</scope>
</reference>
<evidence type="ECO:0000313" key="2">
    <source>
        <dbReference type="Proteomes" id="UP000762676"/>
    </source>
</evidence>
<organism evidence="1 2">
    <name type="scientific">Elysia marginata</name>
    <dbReference type="NCBI Taxonomy" id="1093978"/>
    <lineage>
        <taxon>Eukaryota</taxon>
        <taxon>Metazoa</taxon>
        <taxon>Spiralia</taxon>
        <taxon>Lophotrochozoa</taxon>
        <taxon>Mollusca</taxon>
        <taxon>Gastropoda</taxon>
        <taxon>Heterobranchia</taxon>
        <taxon>Euthyneura</taxon>
        <taxon>Panpulmonata</taxon>
        <taxon>Sacoglossa</taxon>
        <taxon>Placobranchoidea</taxon>
        <taxon>Plakobranchidae</taxon>
        <taxon>Elysia</taxon>
    </lineage>
</organism>
<protein>
    <submittedName>
        <fullName evidence="1">Uncharacterized protein</fullName>
    </submittedName>
</protein>
<proteinExistence type="predicted"/>
<gene>
    <name evidence="1" type="ORF">ElyMa_002686600</name>
</gene>
<keyword evidence="2" id="KW-1185">Reference proteome</keyword>